<feature type="signal peptide" evidence="15">
    <location>
        <begin position="1"/>
        <end position="24"/>
    </location>
</feature>
<feature type="chain" id="PRO_5046162230" evidence="15">
    <location>
        <begin position="25"/>
        <end position="766"/>
    </location>
</feature>
<dbReference type="PROSITE" id="PS52016">
    <property type="entry name" value="TONB_DEPENDENT_REC_3"/>
    <property type="match status" value="1"/>
</dbReference>
<accession>A0ABV6BED9</accession>
<evidence type="ECO:0000256" key="4">
    <source>
        <dbReference type="ARBA" id="ARBA00022496"/>
    </source>
</evidence>
<evidence type="ECO:0000256" key="15">
    <source>
        <dbReference type="SAM" id="SignalP"/>
    </source>
</evidence>
<evidence type="ECO:0000313" key="18">
    <source>
        <dbReference type="EMBL" id="MFC0048442.1"/>
    </source>
</evidence>
<dbReference type="Gene3D" id="2.40.170.20">
    <property type="entry name" value="TonB-dependent receptor, beta-barrel domain"/>
    <property type="match status" value="1"/>
</dbReference>
<evidence type="ECO:0000256" key="14">
    <source>
        <dbReference type="RuleBase" id="RU003357"/>
    </source>
</evidence>
<feature type="short sequence motif" description="TonB C-terminal box" evidence="13">
    <location>
        <begin position="749"/>
        <end position="766"/>
    </location>
</feature>
<keyword evidence="8" id="KW-0406">Ion transport</keyword>
<gene>
    <name evidence="18" type="ORF">ACFFJP_09085</name>
</gene>
<keyword evidence="11 12" id="KW-0998">Cell outer membrane</keyword>
<evidence type="ECO:0000256" key="11">
    <source>
        <dbReference type="ARBA" id="ARBA00023237"/>
    </source>
</evidence>
<dbReference type="PANTHER" id="PTHR32552:SF89">
    <property type="entry name" value="CATECHOLATE SIDEROPHORE RECEPTOR FIU"/>
    <property type="match status" value="1"/>
</dbReference>
<evidence type="ECO:0000256" key="13">
    <source>
        <dbReference type="PROSITE-ProRule" id="PRU10144"/>
    </source>
</evidence>
<comment type="caution">
    <text evidence="18">The sequence shown here is derived from an EMBL/GenBank/DDBJ whole genome shotgun (WGS) entry which is preliminary data.</text>
</comment>
<keyword evidence="10 12" id="KW-0472">Membrane</keyword>
<evidence type="ECO:0000256" key="6">
    <source>
        <dbReference type="ARBA" id="ARBA00022729"/>
    </source>
</evidence>
<organism evidence="18 19">
    <name type="scientific">Rheinheimera tilapiae</name>
    <dbReference type="NCBI Taxonomy" id="875043"/>
    <lineage>
        <taxon>Bacteria</taxon>
        <taxon>Pseudomonadati</taxon>
        <taxon>Pseudomonadota</taxon>
        <taxon>Gammaproteobacteria</taxon>
        <taxon>Chromatiales</taxon>
        <taxon>Chromatiaceae</taxon>
        <taxon>Rheinheimera</taxon>
    </lineage>
</organism>
<evidence type="ECO:0000256" key="7">
    <source>
        <dbReference type="ARBA" id="ARBA00023004"/>
    </source>
</evidence>
<dbReference type="EMBL" id="JBHLXP010000001">
    <property type="protein sequence ID" value="MFC0048442.1"/>
    <property type="molecule type" value="Genomic_DNA"/>
</dbReference>
<dbReference type="SUPFAM" id="SSF56935">
    <property type="entry name" value="Porins"/>
    <property type="match status" value="1"/>
</dbReference>
<dbReference type="Pfam" id="PF00593">
    <property type="entry name" value="TonB_dep_Rec_b-barrel"/>
    <property type="match status" value="1"/>
</dbReference>
<evidence type="ECO:0000256" key="12">
    <source>
        <dbReference type="PROSITE-ProRule" id="PRU01360"/>
    </source>
</evidence>
<evidence type="ECO:0000256" key="3">
    <source>
        <dbReference type="ARBA" id="ARBA00022452"/>
    </source>
</evidence>
<dbReference type="InterPro" id="IPR000531">
    <property type="entry name" value="Beta-barrel_TonB"/>
</dbReference>
<evidence type="ECO:0000259" key="16">
    <source>
        <dbReference type="Pfam" id="PF00593"/>
    </source>
</evidence>
<dbReference type="Gene3D" id="2.170.130.10">
    <property type="entry name" value="TonB-dependent receptor, plug domain"/>
    <property type="match status" value="1"/>
</dbReference>
<keyword evidence="6 15" id="KW-0732">Signal</keyword>
<comment type="subcellular location">
    <subcellularLocation>
        <location evidence="1 12">Cell outer membrane</location>
        <topology evidence="1 12">Multi-pass membrane protein</topology>
    </subcellularLocation>
</comment>
<dbReference type="Proteomes" id="UP001589813">
    <property type="component" value="Unassembled WGS sequence"/>
</dbReference>
<evidence type="ECO:0000256" key="1">
    <source>
        <dbReference type="ARBA" id="ARBA00004571"/>
    </source>
</evidence>
<proteinExistence type="inferred from homology"/>
<keyword evidence="2 12" id="KW-0813">Transport</keyword>
<reference evidence="18 19" key="1">
    <citation type="submission" date="2024-09" db="EMBL/GenBank/DDBJ databases">
        <authorList>
            <person name="Sun Q."/>
            <person name="Mori K."/>
        </authorList>
    </citation>
    <scope>NUCLEOTIDE SEQUENCE [LARGE SCALE GENOMIC DNA]</scope>
    <source>
        <strain evidence="18 19">KCTC 23315</strain>
    </source>
</reference>
<dbReference type="PROSITE" id="PS01156">
    <property type="entry name" value="TONB_DEPENDENT_REC_2"/>
    <property type="match status" value="1"/>
</dbReference>
<sequence>MQFRKSLISLALASTFVASNGLSAAVEPNAEASIEKIAVTGQRIAYANNTTDEAMLDTVSPAGNVLDAIKYLPGVSVGQGDAFGADDWSTTISMRGFNVNLNEQQLGITIDGLPNGGSAYGGGSKANRYMDTENTAMVEVAQGTADIASASLDALGGTLNFVSATPEAEAGVRAGITGGDHNARKYFTRYDSGQLFGNTTAYISLSDSFNNRWIGSGSNGFAERTHFEAKSVTELEHSKITARFSYDDTAEDNYNTVSLAEFEQNPTWDRLTSQWTGDPEIDQNFAETWSTLRKNSFTYVKWEQELADETDLTVTPYLHLQSGRGDWLPPYQVYVTDKDGKRVNKGTGNGQLQRYTHVDAQGRPILDPKADLSKATRVASYRHTHYEKDRAGLTSELKMQLDNHQLRAGIWYEQQDRNETRDWHQVLNTKIYHYFNETPYWVHYDRDYSTDTLKLFAQDTIELGDLTLTAGVKQFYVDVERQDNINTNNAGDLSSDSDPLFSVGAVYRMTDSVEAFAGFSQNFKAIGDAILETSQDFSKLEAETADNIDFGLRYNADNLSLNLTLYSTTFDNRITFLQPGANQGAPDYLNELDGTYINVGGIDAKGVETSLNWQLNEIWSVYGALTLNDAVYNQTINGTIKEGNQIVKNPRGIFEDDQVAGSPETIVTLSARFTTDKYNGALTARHTAEYYGAALGGNKDELPASTVLDLSLGYQKTLSQDAMFQYVDLSFLVNNLTDEEYLSGGQEGAYYIGAGRTASFTVSLGF</sequence>
<dbReference type="InterPro" id="IPR012910">
    <property type="entry name" value="Plug_dom"/>
</dbReference>
<evidence type="ECO:0000259" key="17">
    <source>
        <dbReference type="Pfam" id="PF07715"/>
    </source>
</evidence>
<keyword evidence="9 14" id="KW-0798">TonB box</keyword>
<dbReference type="InterPro" id="IPR037066">
    <property type="entry name" value="Plug_dom_sf"/>
</dbReference>
<dbReference type="RefSeq" id="WP_377242639.1">
    <property type="nucleotide sequence ID" value="NZ_JBHLXP010000001.1"/>
</dbReference>
<evidence type="ECO:0000256" key="9">
    <source>
        <dbReference type="ARBA" id="ARBA00023077"/>
    </source>
</evidence>
<dbReference type="InterPro" id="IPR010917">
    <property type="entry name" value="TonB_rcpt_CS"/>
</dbReference>
<keyword evidence="18" id="KW-0675">Receptor</keyword>
<evidence type="ECO:0000256" key="2">
    <source>
        <dbReference type="ARBA" id="ARBA00022448"/>
    </source>
</evidence>
<feature type="domain" description="TonB-dependent receptor-like beta-barrel" evidence="16">
    <location>
        <begin position="245"/>
        <end position="736"/>
    </location>
</feature>
<dbReference type="InterPro" id="IPR039426">
    <property type="entry name" value="TonB-dep_rcpt-like"/>
</dbReference>
<dbReference type="InterPro" id="IPR036942">
    <property type="entry name" value="Beta-barrel_TonB_sf"/>
</dbReference>
<evidence type="ECO:0000256" key="10">
    <source>
        <dbReference type="ARBA" id="ARBA00023136"/>
    </source>
</evidence>
<keyword evidence="5 12" id="KW-0812">Transmembrane</keyword>
<comment type="similarity">
    <text evidence="12 14">Belongs to the TonB-dependent receptor family.</text>
</comment>
<feature type="domain" description="TonB-dependent receptor plug" evidence="17">
    <location>
        <begin position="53"/>
        <end position="157"/>
    </location>
</feature>
<evidence type="ECO:0000256" key="5">
    <source>
        <dbReference type="ARBA" id="ARBA00022692"/>
    </source>
</evidence>
<keyword evidence="19" id="KW-1185">Reference proteome</keyword>
<protein>
    <submittedName>
        <fullName evidence="18">TonB-dependent receptor domain-containing protein</fullName>
    </submittedName>
</protein>
<keyword evidence="7" id="KW-0408">Iron</keyword>
<evidence type="ECO:0000256" key="8">
    <source>
        <dbReference type="ARBA" id="ARBA00023065"/>
    </source>
</evidence>
<keyword evidence="3 12" id="KW-1134">Transmembrane beta strand</keyword>
<keyword evidence="4" id="KW-0410">Iron transport</keyword>
<evidence type="ECO:0000313" key="19">
    <source>
        <dbReference type="Proteomes" id="UP001589813"/>
    </source>
</evidence>
<dbReference type="Pfam" id="PF07715">
    <property type="entry name" value="Plug"/>
    <property type="match status" value="1"/>
</dbReference>
<dbReference type="PANTHER" id="PTHR32552">
    <property type="entry name" value="FERRICHROME IRON RECEPTOR-RELATED"/>
    <property type="match status" value="1"/>
</dbReference>
<name>A0ABV6BED9_9GAMM</name>